<keyword evidence="1" id="KW-0812">Transmembrane</keyword>
<feature type="transmembrane region" description="Helical" evidence="1">
    <location>
        <begin position="325"/>
        <end position="347"/>
    </location>
</feature>
<dbReference type="PANTHER" id="PTHR39084">
    <property type="entry name" value="MEMBRANE PROTEIN-RELATED"/>
    <property type="match status" value="1"/>
</dbReference>
<organism evidence="4 5">
    <name type="scientific">Limnohabitans curvus</name>
    <dbReference type="NCBI Taxonomy" id="323423"/>
    <lineage>
        <taxon>Bacteria</taxon>
        <taxon>Pseudomonadati</taxon>
        <taxon>Pseudomonadota</taxon>
        <taxon>Betaproteobacteria</taxon>
        <taxon>Burkholderiales</taxon>
        <taxon>Comamonadaceae</taxon>
        <taxon>Limnohabitans</taxon>
    </lineage>
</organism>
<protein>
    <submittedName>
        <fullName evidence="4">Uncharacterized protein</fullName>
    </submittedName>
</protein>
<accession>A0A315EQS0</accession>
<dbReference type="RefSeq" id="WP_108401439.1">
    <property type="nucleotide sequence ID" value="NZ_NESP01000001.1"/>
</dbReference>
<dbReference type="Pfam" id="PF13194">
    <property type="entry name" value="DUF4010"/>
    <property type="match status" value="1"/>
</dbReference>
<dbReference type="Pfam" id="PF02308">
    <property type="entry name" value="MgtC"/>
    <property type="match status" value="1"/>
</dbReference>
<feature type="transmembrane region" description="Helical" evidence="1">
    <location>
        <begin position="390"/>
        <end position="409"/>
    </location>
</feature>
<keyword evidence="5" id="KW-1185">Reference proteome</keyword>
<dbReference type="AlphaFoldDB" id="A0A315EQS0"/>
<keyword evidence="1" id="KW-0472">Membrane</keyword>
<evidence type="ECO:0000259" key="3">
    <source>
        <dbReference type="Pfam" id="PF13194"/>
    </source>
</evidence>
<dbReference type="Proteomes" id="UP000251341">
    <property type="component" value="Unassembled WGS sequence"/>
</dbReference>
<dbReference type="PANTHER" id="PTHR39084:SF1">
    <property type="entry name" value="DUF4010 DOMAIN-CONTAINING PROTEIN"/>
    <property type="match status" value="1"/>
</dbReference>
<comment type="caution">
    <text evidence="4">The sequence shown here is derived from an EMBL/GenBank/DDBJ whole genome shotgun (WGS) entry which is preliminary data.</text>
</comment>
<feature type="transmembrane region" description="Helical" evidence="1">
    <location>
        <begin position="93"/>
        <end position="119"/>
    </location>
</feature>
<evidence type="ECO:0000313" key="5">
    <source>
        <dbReference type="Proteomes" id="UP000251341"/>
    </source>
</evidence>
<feature type="domain" description="MgtC/SapB/SrpB/YhiD N-terminal" evidence="2">
    <location>
        <begin position="10"/>
        <end position="125"/>
    </location>
</feature>
<evidence type="ECO:0000256" key="1">
    <source>
        <dbReference type="SAM" id="Phobius"/>
    </source>
</evidence>
<evidence type="ECO:0000259" key="2">
    <source>
        <dbReference type="Pfam" id="PF02308"/>
    </source>
</evidence>
<sequence length="410" mass="43384">MNWNTSLIGLLTALGIGMLIGTVRERLHKPGVMKAGVRTHAIVGLLGSLTFSIGPSTFVTTLLITGVLIAIGYRHSAQQDPGMTGEFALLLTLVLSGLAMQDASLSAAIGVVVACLLFVKKPLRRFSQEILTEHELEDALMLCASTLVVLPLLPTTAIDPWHALNPYAMWKIVVLIMGVGIVAHVCMRASGVRWGLPLAGFFSGFISSTVAVATYARKAHEKPELESMASAAALLSTLSSLILFTMVLATSSPELMLSVKWPLISAGLALLICAIYFIQQTDTKESLLLPSTHHAFKASHALIIALTISAVTLCSAWLRNLVGDSGTFAASVFVGLVEIHAAAVSIAQLSQQDPIQSAYARWGVIAILASSALSKLFLSYASGSRGYGHRMASGLGMMLISATAAMLMLE</sequence>
<feature type="transmembrane region" description="Helical" evidence="1">
    <location>
        <begin position="43"/>
        <end position="73"/>
    </location>
</feature>
<feature type="transmembrane region" description="Helical" evidence="1">
    <location>
        <begin position="359"/>
        <end position="378"/>
    </location>
</feature>
<feature type="transmembrane region" description="Helical" evidence="1">
    <location>
        <begin position="298"/>
        <end position="318"/>
    </location>
</feature>
<name>A0A315EQS0_9BURK</name>
<keyword evidence="1" id="KW-1133">Transmembrane helix</keyword>
<feature type="transmembrane region" description="Helical" evidence="1">
    <location>
        <begin position="228"/>
        <end position="249"/>
    </location>
</feature>
<feature type="transmembrane region" description="Helical" evidence="1">
    <location>
        <begin position="261"/>
        <end position="278"/>
    </location>
</feature>
<reference evidence="4 5" key="1">
    <citation type="submission" date="2017-04" db="EMBL/GenBank/DDBJ databases">
        <title>Unexpected and diverse lifestyles within the genus Limnohabitans.</title>
        <authorList>
            <person name="Kasalicky V."/>
            <person name="Mehrshad M."/>
            <person name="Andrei S.-A."/>
            <person name="Salcher M."/>
            <person name="Kratochvilova H."/>
            <person name="Simek K."/>
            <person name="Ghai R."/>
        </authorList>
    </citation>
    <scope>NUCLEOTIDE SEQUENCE [LARGE SCALE GENOMIC DNA]</scope>
    <source>
        <strain evidence="4 5">MWH-C5</strain>
    </source>
</reference>
<evidence type="ECO:0000313" key="4">
    <source>
        <dbReference type="EMBL" id="PUE58284.1"/>
    </source>
</evidence>
<gene>
    <name evidence="4" type="ORF">B9Z44_00895</name>
</gene>
<dbReference type="EMBL" id="NESP01000001">
    <property type="protein sequence ID" value="PUE58284.1"/>
    <property type="molecule type" value="Genomic_DNA"/>
</dbReference>
<feature type="transmembrane region" description="Helical" evidence="1">
    <location>
        <begin position="6"/>
        <end position="23"/>
    </location>
</feature>
<feature type="transmembrane region" description="Helical" evidence="1">
    <location>
        <begin position="139"/>
        <end position="161"/>
    </location>
</feature>
<feature type="transmembrane region" description="Helical" evidence="1">
    <location>
        <begin position="167"/>
        <end position="187"/>
    </location>
</feature>
<proteinExistence type="predicted"/>
<feature type="transmembrane region" description="Helical" evidence="1">
    <location>
        <begin position="194"/>
        <end position="216"/>
    </location>
</feature>
<dbReference type="InterPro" id="IPR025105">
    <property type="entry name" value="DUF4010"/>
</dbReference>
<dbReference type="InterPro" id="IPR049177">
    <property type="entry name" value="MgtC_SapB_SrpB_YhiD_N"/>
</dbReference>
<feature type="domain" description="DUF4010" evidence="3">
    <location>
        <begin position="174"/>
        <end position="383"/>
    </location>
</feature>